<reference evidence="3" key="1">
    <citation type="submission" date="2019-12" db="EMBL/GenBank/DDBJ databases">
        <authorList>
            <person name="Awala S.I."/>
            <person name="Rhee S.K."/>
        </authorList>
    </citation>
    <scope>NUCLEOTIDE SEQUENCE [LARGE SCALE GENOMIC DNA]</scope>
    <source>
        <strain evidence="3">IM1</strain>
    </source>
</reference>
<evidence type="ECO:0000313" key="3">
    <source>
        <dbReference type="Proteomes" id="UP000503004"/>
    </source>
</evidence>
<keyword evidence="3" id="KW-1185">Reference proteome</keyword>
<organism evidence="2 3">
    <name type="scientific">Methylococcus geothermalis</name>
    <dbReference type="NCBI Taxonomy" id="2681310"/>
    <lineage>
        <taxon>Bacteria</taxon>
        <taxon>Pseudomonadati</taxon>
        <taxon>Pseudomonadota</taxon>
        <taxon>Gammaproteobacteria</taxon>
        <taxon>Methylococcales</taxon>
        <taxon>Methylococcaceae</taxon>
        <taxon>Methylococcus</taxon>
    </lineage>
</organism>
<sequence length="139" mass="15603">MGTLNRYKRMVDQALKDKNPSLRESLRAAGDLDEYLTAFAKMINAAVTESFAAASARPAFQRLKGMEKVGRLNALRQEIEEITLAELLEFPEENSEESPEDEETGEPWFPPEIAAELERTPTDVLKKALFGELYGPIDL</sequence>
<name>A0A858Q4U6_9GAMM</name>
<evidence type="ECO:0000313" key="2">
    <source>
        <dbReference type="EMBL" id="QJD28857.1"/>
    </source>
</evidence>
<dbReference type="RefSeq" id="WP_169601806.1">
    <property type="nucleotide sequence ID" value="NZ_CP046565.1"/>
</dbReference>
<dbReference type="KEGG" id="metu:GNH96_02010"/>
<feature type="region of interest" description="Disordered" evidence="1">
    <location>
        <begin position="89"/>
        <end position="108"/>
    </location>
</feature>
<dbReference type="EMBL" id="CP046565">
    <property type="protein sequence ID" value="QJD28857.1"/>
    <property type="molecule type" value="Genomic_DNA"/>
</dbReference>
<dbReference type="Proteomes" id="UP000503004">
    <property type="component" value="Chromosome"/>
</dbReference>
<feature type="compositionally biased region" description="Acidic residues" evidence="1">
    <location>
        <begin position="89"/>
        <end position="105"/>
    </location>
</feature>
<proteinExistence type="predicted"/>
<dbReference type="AlphaFoldDB" id="A0A858Q4U6"/>
<protein>
    <submittedName>
        <fullName evidence="2">Uncharacterized protein</fullName>
    </submittedName>
</protein>
<evidence type="ECO:0000256" key="1">
    <source>
        <dbReference type="SAM" id="MobiDB-lite"/>
    </source>
</evidence>
<accession>A0A858Q4U6</accession>
<gene>
    <name evidence="2" type="ORF">GNH96_02010</name>
</gene>